<gene>
    <name evidence="1" type="ORF">METZ01_LOCUS495508</name>
</gene>
<name>A0A383DE93_9ZZZZ</name>
<organism evidence="1">
    <name type="scientific">marine metagenome</name>
    <dbReference type="NCBI Taxonomy" id="408172"/>
    <lineage>
        <taxon>unclassified sequences</taxon>
        <taxon>metagenomes</taxon>
        <taxon>ecological metagenomes</taxon>
    </lineage>
</organism>
<reference evidence="1" key="1">
    <citation type="submission" date="2018-05" db="EMBL/GenBank/DDBJ databases">
        <authorList>
            <person name="Lanie J.A."/>
            <person name="Ng W.-L."/>
            <person name="Kazmierczak K.M."/>
            <person name="Andrzejewski T.M."/>
            <person name="Davidsen T.M."/>
            <person name="Wayne K.J."/>
            <person name="Tettelin H."/>
            <person name="Glass J.I."/>
            <person name="Rusch D."/>
            <person name="Podicherti R."/>
            <person name="Tsui H.-C.T."/>
            <person name="Winkler M.E."/>
        </authorList>
    </citation>
    <scope>NUCLEOTIDE SEQUENCE</scope>
</reference>
<feature type="non-terminal residue" evidence="1">
    <location>
        <position position="53"/>
    </location>
</feature>
<proteinExistence type="predicted"/>
<sequence length="53" mass="5877">MGKIGAVPVEKEVVDAVPTRFKEPGKLDRVFRVGNIEYDQPKSVLRCCTPMTA</sequence>
<dbReference type="AlphaFoldDB" id="A0A383DE93"/>
<accession>A0A383DE93</accession>
<dbReference type="EMBL" id="UINC01216494">
    <property type="protein sequence ID" value="SVE42654.1"/>
    <property type="molecule type" value="Genomic_DNA"/>
</dbReference>
<protein>
    <submittedName>
        <fullName evidence="1">Uncharacterized protein</fullName>
    </submittedName>
</protein>
<evidence type="ECO:0000313" key="1">
    <source>
        <dbReference type="EMBL" id="SVE42654.1"/>
    </source>
</evidence>